<dbReference type="Pfam" id="PF00359">
    <property type="entry name" value="PTS_EIIA_2"/>
    <property type="match status" value="1"/>
</dbReference>
<dbReference type="Proteomes" id="UP000537592">
    <property type="component" value="Unassembled WGS sequence"/>
</dbReference>
<accession>A0A7W5Z286</accession>
<dbReference type="PROSITE" id="PS51094">
    <property type="entry name" value="PTS_EIIA_TYPE_2"/>
    <property type="match status" value="1"/>
</dbReference>
<dbReference type="AlphaFoldDB" id="A0A7W5Z286"/>
<reference evidence="2 3" key="1">
    <citation type="submission" date="2020-08" db="EMBL/GenBank/DDBJ databases">
        <title>Genomic Encyclopedia of Type Strains, Phase IV (KMG-IV): sequencing the most valuable type-strain genomes for metagenomic binning, comparative biology and taxonomic classification.</title>
        <authorList>
            <person name="Goeker M."/>
        </authorList>
    </citation>
    <scope>NUCLEOTIDE SEQUENCE [LARGE SCALE GENOMIC DNA]</scope>
    <source>
        <strain evidence="2 3">DSM 28760</strain>
    </source>
</reference>
<dbReference type="InterPro" id="IPR016152">
    <property type="entry name" value="PTrfase/Anion_transptr"/>
</dbReference>
<dbReference type="Gene3D" id="3.40.930.10">
    <property type="entry name" value="Mannitol-specific EII, Chain A"/>
    <property type="match status" value="1"/>
</dbReference>
<comment type="caution">
    <text evidence="2">The sequence shown here is derived from an EMBL/GenBank/DDBJ whole genome shotgun (WGS) entry which is preliminary data.</text>
</comment>
<evidence type="ECO:0000313" key="3">
    <source>
        <dbReference type="Proteomes" id="UP000537592"/>
    </source>
</evidence>
<proteinExistence type="predicted"/>
<dbReference type="InterPro" id="IPR051541">
    <property type="entry name" value="PTS_SugarTrans_NitroReg"/>
</dbReference>
<dbReference type="PANTHER" id="PTHR47738">
    <property type="entry name" value="PTS SYSTEM FRUCTOSE-LIKE EIIA COMPONENT-RELATED"/>
    <property type="match status" value="1"/>
</dbReference>
<dbReference type="InterPro" id="IPR002178">
    <property type="entry name" value="PTS_EIIA_type-2_dom"/>
</dbReference>
<dbReference type="CDD" id="cd00211">
    <property type="entry name" value="PTS_IIA_fru"/>
    <property type="match status" value="1"/>
</dbReference>
<evidence type="ECO:0000313" key="2">
    <source>
        <dbReference type="EMBL" id="MBB3808479.1"/>
    </source>
</evidence>
<name>A0A7W5Z286_9HYPH</name>
<gene>
    <name evidence="2" type="ORF">FHS81_000533</name>
</gene>
<dbReference type="EMBL" id="JACICC010000001">
    <property type="protein sequence ID" value="MBB3808479.1"/>
    <property type="molecule type" value="Genomic_DNA"/>
</dbReference>
<protein>
    <submittedName>
        <fullName evidence="2">PTS system nitrogen regulatory IIA component</fullName>
    </submittedName>
</protein>
<feature type="domain" description="PTS EIIA type-2" evidence="1">
    <location>
        <begin position="5"/>
        <end position="148"/>
    </location>
</feature>
<dbReference type="PANTHER" id="PTHR47738:SF1">
    <property type="entry name" value="NITROGEN REGULATORY PROTEIN"/>
    <property type="match status" value="1"/>
</dbReference>
<dbReference type="SUPFAM" id="SSF55804">
    <property type="entry name" value="Phoshotransferase/anion transport protein"/>
    <property type="match status" value="1"/>
</dbReference>
<organism evidence="2 3">
    <name type="scientific">Pseudochelatococcus contaminans</name>
    <dbReference type="NCBI Taxonomy" id="1538103"/>
    <lineage>
        <taxon>Bacteria</taxon>
        <taxon>Pseudomonadati</taxon>
        <taxon>Pseudomonadota</taxon>
        <taxon>Alphaproteobacteria</taxon>
        <taxon>Hyphomicrobiales</taxon>
        <taxon>Chelatococcaceae</taxon>
        <taxon>Pseudochelatococcus</taxon>
    </lineage>
</organism>
<dbReference type="GO" id="GO:0030295">
    <property type="term" value="F:protein kinase activator activity"/>
    <property type="evidence" value="ECO:0007669"/>
    <property type="project" value="TreeGrafter"/>
</dbReference>
<evidence type="ECO:0000259" key="1">
    <source>
        <dbReference type="PROSITE" id="PS51094"/>
    </source>
</evidence>
<dbReference type="RefSeq" id="WP_183750469.1">
    <property type="nucleotide sequence ID" value="NZ_JACICC010000001.1"/>
</dbReference>
<sequence>MNNHDLFRYDDVALDIPAVTQHDVLAWLSETIGSRSGLDEDDIFQALSWRHKLGSTAINHGVAVPHARISSAKEPSIAFTRLKEPIEFGAPDGRPVDLVFAVIWPSTARDLFFKTLAAICRVPKEPKLLDRLRDTSCSIEAGALLAQAVES</sequence>
<keyword evidence="3" id="KW-1185">Reference proteome</keyword>